<dbReference type="OrthoDB" id="19928at2759"/>
<dbReference type="GeneID" id="115476174"/>
<dbReference type="GO" id="GO:0005737">
    <property type="term" value="C:cytoplasm"/>
    <property type="evidence" value="ECO:0007669"/>
    <property type="project" value="TreeGrafter"/>
</dbReference>
<accession>A0A6P7YTH2</accession>
<dbReference type="PRINTS" id="PR00310">
    <property type="entry name" value="ANTIPRLFBTG1"/>
</dbReference>
<feature type="domain" description="Anti-proliferative protein" evidence="2">
    <location>
        <begin position="1"/>
        <end position="108"/>
    </location>
</feature>
<evidence type="ECO:0000313" key="4">
    <source>
        <dbReference type="RefSeq" id="XP_030068258.1"/>
    </source>
</evidence>
<dbReference type="PANTHER" id="PTHR22978:SF6">
    <property type="entry name" value="PROTEIN BTG3"/>
    <property type="match status" value="1"/>
</dbReference>
<reference evidence="4" key="1">
    <citation type="submission" date="2025-08" db="UniProtKB">
        <authorList>
            <consortium name="RefSeq"/>
        </authorList>
    </citation>
    <scope>IDENTIFICATION</scope>
</reference>
<dbReference type="PANTHER" id="PTHR22978">
    <property type="entry name" value="B-CELL TRANSLOCATION GENE"/>
    <property type="match status" value="1"/>
</dbReference>
<gene>
    <name evidence="4" type="primary">LOC115476174</name>
</gene>
<dbReference type="InParanoid" id="A0A6P7YTH2"/>
<keyword evidence="3" id="KW-1185">Reference proteome</keyword>
<sequence>MREEVEAGVSYLLRLFNRNMKLESQKLEEFGERLTEILCEKYADHWYPEDPVRGQAYRCIRVNSWQQVDDVLLKACAQSDIVYTKLPLPVEITLWIDPKEVCCRLGEQSAYFTVAEFTVLESGKSSSMIQPDVTSDYHSELSSGEVLENSSEVVGGVSDSSFGCEWSSDDETQTMVLQCPILDRYSGPKNKTLKEIDKTVMDLQTPDKLNICNGPSEDGISRGVTLNYDNMPMHKESLVRHAETRSLTVQLPRHARTAFEPSGEDALPDSSMRMSICQDVSQVEGFSSSGSCVEGTLGCVSSTEFYRSGSFKI</sequence>
<name>A0A6P7YTH2_9AMPH</name>
<comment type="similarity">
    <text evidence="1">Belongs to the BTG family.</text>
</comment>
<dbReference type="GO" id="GO:0005634">
    <property type="term" value="C:nucleus"/>
    <property type="evidence" value="ECO:0007669"/>
    <property type="project" value="TreeGrafter"/>
</dbReference>
<dbReference type="AlphaFoldDB" id="A0A6P7YTH2"/>
<evidence type="ECO:0000313" key="3">
    <source>
        <dbReference type="Proteomes" id="UP000515156"/>
    </source>
</evidence>
<dbReference type="KEGG" id="muo:115476174"/>
<dbReference type="Pfam" id="PF07742">
    <property type="entry name" value="BTG"/>
    <property type="match status" value="1"/>
</dbReference>
<dbReference type="Proteomes" id="UP000515156">
    <property type="component" value="Chromosome 8"/>
</dbReference>
<dbReference type="FunFam" id="3.90.640.90:FF:000002">
    <property type="entry name" value="BTG anti-proliferation factor 4"/>
    <property type="match status" value="1"/>
</dbReference>
<evidence type="ECO:0000256" key="1">
    <source>
        <dbReference type="ARBA" id="ARBA00007989"/>
    </source>
</evidence>
<dbReference type="InterPro" id="IPR033332">
    <property type="entry name" value="BTG"/>
</dbReference>
<dbReference type="InterPro" id="IPR036054">
    <property type="entry name" value="BTG-like_sf"/>
</dbReference>
<protein>
    <submittedName>
        <fullName evidence="4">Uncharacterized protein LOC115476174</fullName>
    </submittedName>
</protein>
<dbReference type="SUPFAM" id="SSF160696">
    <property type="entry name" value="BTG domain-like"/>
    <property type="match status" value="1"/>
</dbReference>
<dbReference type="SMART" id="SM00099">
    <property type="entry name" value="btg1"/>
    <property type="match status" value="1"/>
</dbReference>
<dbReference type="InterPro" id="IPR002087">
    <property type="entry name" value="Anti_prolifrtn"/>
</dbReference>
<proteinExistence type="inferred from homology"/>
<dbReference type="RefSeq" id="XP_030068258.1">
    <property type="nucleotide sequence ID" value="XM_030212398.1"/>
</dbReference>
<dbReference type="Gene3D" id="3.90.640.90">
    <property type="entry name" value="Anti-proliferative protein, N-terminal domain"/>
    <property type="match status" value="1"/>
</dbReference>
<organism evidence="3 4">
    <name type="scientific">Microcaecilia unicolor</name>
    <dbReference type="NCBI Taxonomy" id="1415580"/>
    <lineage>
        <taxon>Eukaryota</taxon>
        <taxon>Metazoa</taxon>
        <taxon>Chordata</taxon>
        <taxon>Craniata</taxon>
        <taxon>Vertebrata</taxon>
        <taxon>Euteleostomi</taxon>
        <taxon>Amphibia</taxon>
        <taxon>Gymnophiona</taxon>
        <taxon>Siphonopidae</taxon>
        <taxon>Microcaecilia</taxon>
    </lineage>
</organism>
<evidence type="ECO:0000259" key="2">
    <source>
        <dbReference type="SMART" id="SM00099"/>
    </source>
</evidence>